<dbReference type="SUPFAM" id="SSF49785">
    <property type="entry name" value="Galactose-binding domain-like"/>
    <property type="match status" value="1"/>
</dbReference>
<dbReference type="PANTHER" id="PTHR24543">
    <property type="entry name" value="MULTICOPPER OXIDASE-RELATED"/>
    <property type="match status" value="1"/>
</dbReference>
<dbReference type="AlphaFoldDB" id="A0AAU9X911"/>
<evidence type="ECO:0000313" key="5">
    <source>
        <dbReference type="Proteomes" id="UP001159428"/>
    </source>
</evidence>
<evidence type="ECO:0000259" key="3">
    <source>
        <dbReference type="PROSITE" id="PS50022"/>
    </source>
</evidence>
<keyword evidence="5" id="KW-1185">Reference proteome</keyword>
<comment type="caution">
    <text evidence="4">The sequence shown here is derived from an EMBL/GenBank/DDBJ whole genome shotgun (WGS) entry which is preliminary data.</text>
</comment>
<name>A0AAU9X911_9CNID</name>
<dbReference type="SMART" id="SM00231">
    <property type="entry name" value="FA58C"/>
    <property type="match status" value="1"/>
</dbReference>
<dbReference type="Pfam" id="PF23283">
    <property type="entry name" value="D8C_UMOD"/>
    <property type="match status" value="1"/>
</dbReference>
<dbReference type="EMBL" id="CALNXJ010000034">
    <property type="protein sequence ID" value="CAH3140488.1"/>
    <property type="molecule type" value="Genomic_DNA"/>
</dbReference>
<accession>A0AAU9X911</accession>
<gene>
    <name evidence="4" type="ORF">PMEA_00019206</name>
</gene>
<dbReference type="InterPro" id="IPR000421">
    <property type="entry name" value="FA58C"/>
</dbReference>
<dbReference type="Gene3D" id="2.60.120.260">
    <property type="entry name" value="Galactose-binding domain-like"/>
    <property type="match status" value="1"/>
</dbReference>
<dbReference type="InterPro" id="IPR057774">
    <property type="entry name" value="D8C_UMOD/GP2/OIT3-like"/>
</dbReference>
<evidence type="ECO:0000256" key="1">
    <source>
        <dbReference type="ARBA" id="ARBA00022729"/>
    </source>
</evidence>
<sequence length="296" mass="33522">MCLFLSECTSYKIIDDQTRSVSNKIESANALCDRRILTSEIWVRFTGSGGTAIPNNPPLAFHCGTNSPGWIRGAHPAVAEGVVKRQLCYRHNDNECHFGSYKISIRNCGSFFVYKPPDLTQCFLRLCTEILDECFYCSVGVSSPFVIPDNQMTASSRYKTEKHSAKYGRLFNESGYGWFPNKNEKTDWLQVDLGKDFQVCAVATQGGDYDKKHKEWTTAFKLLYSSDDKNQKTYKDGNCVDVEFQRVGKNHGVDRHLLSTPVVARYIRFHPTANDGWDSLRVEVYGAKQGKLITQC</sequence>
<evidence type="ECO:0000256" key="2">
    <source>
        <dbReference type="ARBA" id="ARBA00023157"/>
    </source>
</evidence>
<organism evidence="4 5">
    <name type="scientific">Pocillopora meandrina</name>
    <dbReference type="NCBI Taxonomy" id="46732"/>
    <lineage>
        <taxon>Eukaryota</taxon>
        <taxon>Metazoa</taxon>
        <taxon>Cnidaria</taxon>
        <taxon>Anthozoa</taxon>
        <taxon>Hexacorallia</taxon>
        <taxon>Scleractinia</taxon>
        <taxon>Astrocoeniina</taxon>
        <taxon>Pocilloporidae</taxon>
        <taxon>Pocillopora</taxon>
    </lineage>
</organism>
<keyword evidence="2" id="KW-1015">Disulfide bond</keyword>
<dbReference type="CDD" id="cd00057">
    <property type="entry name" value="FA58C"/>
    <property type="match status" value="1"/>
</dbReference>
<reference evidence="4 5" key="1">
    <citation type="submission" date="2022-05" db="EMBL/GenBank/DDBJ databases">
        <authorList>
            <consortium name="Genoscope - CEA"/>
            <person name="William W."/>
        </authorList>
    </citation>
    <scope>NUCLEOTIDE SEQUENCE [LARGE SCALE GENOMIC DNA]</scope>
</reference>
<keyword evidence="1" id="KW-0732">Signal</keyword>
<dbReference type="PROSITE" id="PS01285">
    <property type="entry name" value="FA58C_1"/>
    <property type="match status" value="1"/>
</dbReference>
<evidence type="ECO:0000313" key="4">
    <source>
        <dbReference type="EMBL" id="CAH3140488.1"/>
    </source>
</evidence>
<dbReference type="Pfam" id="PF00754">
    <property type="entry name" value="F5_F8_type_C"/>
    <property type="match status" value="1"/>
</dbReference>
<feature type="domain" description="F5/8 type C" evidence="3">
    <location>
        <begin position="134"/>
        <end position="287"/>
    </location>
</feature>
<dbReference type="InterPro" id="IPR008979">
    <property type="entry name" value="Galactose-bd-like_sf"/>
</dbReference>
<dbReference type="Proteomes" id="UP001159428">
    <property type="component" value="Unassembled WGS sequence"/>
</dbReference>
<protein>
    <recommendedName>
        <fullName evidence="3">F5/8 type C domain-containing protein</fullName>
    </recommendedName>
</protein>
<dbReference type="PROSITE" id="PS50022">
    <property type="entry name" value="FA58C_3"/>
    <property type="match status" value="1"/>
</dbReference>
<proteinExistence type="predicted"/>